<organism evidence="2 3">
    <name type="scientific">Actinacidiphila cocklensis</name>
    <dbReference type="NCBI Taxonomy" id="887465"/>
    <lineage>
        <taxon>Bacteria</taxon>
        <taxon>Bacillati</taxon>
        <taxon>Actinomycetota</taxon>
        <taxon>Actinomycetes</taxon>
        <taxon>Kitasatosporales</taxon>
        <taxon>Streptomycetaceae</taxon>
        <taxon>Actinacidiphila</taxon>
    </lineage>
</organism>
<sequence length="134" mass="14424">MPRPRSSAPHGAQPTSAGCDAGPPRRTGIRRLMLALTDRLDSGLVVGRSRLLRLCSGDGRRADSPEGVTGCHLPPRRRPFLPCRLQSAAVRLFTNASPRGSSADPRRPWSPYGPCVGLAAGRYRTHYTESPDGP</sequence>
<feature type="region of interest" description="Disordered" evidence="1">
    <location>
        <begin position="1"/>
        <end position="26"/>
    </location>
</feature>
<keyword evidence="3" id="KW-1185">Reference proteome</keyword>
<dbReference type="PROSITE" id="PS51257">
    <property type="entry name" value="PROKAR_LIPOPROTEIN"/>
    <property type="match status" value="1"/>
</dbReference>
<reference evidence="2" key="1">
    <citation type="submission" date="2021-05" db="EMBL/GenBank/DDBJ databases">
        <authorList>
            <person name="Arsene-Ploetze F."/>
        </authorList>
    </citation>
    <scope>NUCLEOTIDE SEQUENCE</scope>
    <source>
        <strain evidence="2">DSM 42138</strain>
    </source>
</reference>
<protein>
    <submittedName>
        <fullName evidence="2">Uncharacterized protein</fullName>
    </submittedName>
</protein>
<name>A0A9W4EB34_9ACTN</name>
<evidence type="ECO:0000313" key="2">
    <source>
        <dbReference type="EMBL" id="CAG6398014.1"/>
    </source>
</evidence>
<dbReference type="AlphaFoldDB" id="A0A9W4EB34"/>
<comment type="caution">
    <text evidence="2">The sequence shown here is derived from an EMBL/GenBank/DDBJ whole genome shotgun (WGS) entry which is preliminary data.</text>
</comment>
<evidence type="ECO:0000313" key="3">
    <source>
        <dbReference type="Proteomes" id="UP001152519"/>
    </source>
</evidence>
<dbReference type="EMBL" id="CAJSLV010000094">
    <property type="protein sequence ID" value="CAG6398014.1"/>
    <property type="molecule type" value="Genomic_DNA"/>
</dbReference>
<accession>A0A9W4EB34</accession>
<proteinExistence type="predicted"/>
<gene>
    <name evidence="2" type="ORF">SCOCK_610043</name>
</gene>
<evidence type="ECO:0000256" key="1">
    <source>
        <dbReference type="SAM" id="MobiDB-lite"/>
    </source>
</evidence>
<dbReference type="Proteomes" id="UP001152519">
    <property type="component" value="Unassembled WGS sequence"/>
</dbReference>